<feature type="coiled-coil region" evidence="1">
    <location>
        <begin position="400"/>
        <end position="427"/>
    </location>
</feature>
<protein>
    <submittedName>
        <fullName evidence="3">TrlF family AAA-like ATPase</fullName>
    </submittedName>
</protein>
<dbReference type="Gene3D" id="3.20.20.140">
    <property type="entry name" value="Metal-dependent hydrolases"/>
    <property type="match status" value="1"/>
</dbReference>
<dbReference type="InterPro" id="IPR004013">
    <property type="entry name" value="PHP_dom"/>
</dbReference>
<dbReference type="PANTHER" id="PTHR42924:SF3">
    <property type="entry name" value="POLYMERASE_HISTIDINOL PHOSPHATASE N-TERMINAL DOMAIN-CONTAINING PROTEIN"/>
    <property type="match status" value="1"/>
</dbReference>
<dbReference type="NCBIfam" id="NF045780">
    <property type="entry name" value="TrlF_fam_ATP"/>
    <property type="match status" value="1"/>
</dbReference>
<dbReference type="SMART" id="SM00481">
    <property type="entry name" value="POLIIIAc"/>
    <property type="match status" value="1"/>
</dbReference>
<dbReference type="SUPFAM" id="SSF89550">
    <property type="entry name" value="PHP domain-like"/>
    <property type="match status" value="1"/>
</dbReference>
<evidence type="ECO:0000313" key="3">
    <source>
        <dbReference type="EMBL" id="MFC7193254.1"/>
    </source>
</evidence>
<dbReference type="EMBL" id="JBHTAX010000007">
    <property type="protein sequence ID" value="MFC7193254.1"/>
    <property type="molecule type" value="Genomic_DNA"/>
</dbReference>
<dbReference type="InterPro" id="IPR027417">
    <property type="entry name" value="P-loop_NTPase"/>
</dbReference>
<reference evidence="3 4" key="1">
    <citation type="journal article" date="2019" name="Int. J. Syst. Evol. Microbiol.">
        <title>The Global Catalogue of Microorganisms (GCM) 10K type strain sequencing project: providing services to taxonomists for standard genome sequencing and annotation.</title>
        <authorList>
            <consortium name="The Broad Institute Genomics Platform"/>
            <consortium name="The Broad Institute Genome Sequencing Center for Infectious Disease"/>
            <person name="Wu L."/>
            <person name="Ma J."/>
        </authorList>
    </citation>
    <scope>NUCLEOTIDE SEQUENCE [LARGE SCALE GENOMIC DNA]</scope>
    <source>
        <strain evidence="3 4">RDMS1</strain>
    </source>
</reference>
<gene>
    <name evidence="3" type="ORF">ACFQL7_28000</name>
</gene>
<dbReference type="AlphaFoldDB" id="A0ABD5YVJ0"/>
<dbReference type="RefSeq" id="WP_390207089.1">
    <property type="nucleotide sequence ID" value="NZ_JBHSZC010000006.1"/>
</dbReference>
<evidence type="ECO:0000256" key="1">
    <source>
        <dbReference type="SAM" id="Coils"/>
    </source>
</evidence>
<dbReference type="Gene3D" id="3.40.50.300">
    <property type="entry name" value="P-loop containing nucleotide triphosphate hydrolases"/>
    <property type="match status" value="2"/>
</dbReference>
<organism evidence="3 4">
    <name type="scientific">Halocatena marina</name>
    <dbReference type="NCBI Taxonomy" id="2934937"/>
    <lineage>
        <taxon>Archaea</taxon>
        <taxon>Methanobacteriati</taxon>
        <taxon>Methanobacteriota</taxon>
        <taxon>Stenosarchaea group</taxon>
        <taxon>Halobacteria</taxon>
        <taxon>Halobacteriales</taxon>
        <taxon>Natronomonadaceae</taxon>
        <taxon>Halocatena</taxon>
    </lineage>
</organism>
<feature type="domain" description="Polymerase/histidinol phosphatase N-terminal" evidence="2">
    <location>
        <begin position="15"/>
        <end position="84"/>
    </location>
</feature>
<sequence length="860" mass="97123">MSESQTPKGARFIKADLHLHTPESYDYQDDETEPDDLIERFVEENIELVAITDHNTDGYYEELAEAAENEPVTVLPGIEITTGQSGEHQIHMIAIFPPDNAAAISRVKHEIGLGLDPKIAIADPTIPSICDIVRDSGGLPILAHIDQNAGAHHELADRNNPTRELTFDIDKVAALEIVSLDTAEQFPEFAHIRSSDAHDLDSIGNRCTYLKMDAPTFEGLRMALSDPESRVSVQKQLNTHMSIDSLQVEHGFLEPRKLQFNKNLNSLIGGKGAGKSSVLEQIRYALDIKPRSEDIATECAALIDWNLDPDGIVRLRVTGSTGDQYEIVREYDSAPAIYRVQDDGSVAEEPLPIPIERFREEFFNAEIHSQRELINLARDETNLLELLDTYFDLTEPKGDRDEVKAKIEDQSRDVQTLQNDVDRLIDKKHHYETLREQIEVMKEKGVDSYIEGQEDWEEERANLASTIEGVEEVEEKVDKMDLTSTINGVSPTSGPNQELLEEANSIVEDLRTDIEGLQERLEETVDDAQSEIDEIREAWNQANEEREREHSRLADEIHEEIDVNIDQFFEIRSEMHELRGASEELETKRRELENAKKQKDELFDELAEARRVLTEARQDGISALTGELNNVKVSLEPQANRTEYINWINHVLEGSGVYTKHKKAIAKTFNPHTLAEIIRTDDTNRLNAEADCPPTSAENFVTHDDLNERLIELELFEIRDEPIIELNDGGWKSLDEMSDGQQCTALLSITMVERDVPLIIDQPEDMLDNKFIFSEVVQLVRSIKHDRQIITATHNANIPVLGDAEQIIVMDANGQSGFYNTCGSIDNECVKRKTQSILRVVNRPSAIGTISIVDQSDPLL</sequence>
<evidence type="ECO:0000313" key="4">
    <source>
        <dbReference type="Proteomes" id="UP001596417"/>
    </source>
</evidence>
<dbReference type="InterPro" id="IPR054787">
    <property type="entry name" value="TrlF_ATPase"/>
</dbReference>
<dbReference type="SUPFAM" id="SSF52540">
    <property type="entry name" value="P-loop containing nucleoside triphosphate hydrolases"/>
    <property type="match status" value="1"/>
</dbReference>
<dbReference type="Proteomes" id="UP001596417">
    <property type="component" value="Unassembled WGS sequence"/>
</dbReference>
<proteinExistence type="predicted"/>
<dbReference type="PANTHER" id="PTHR42924">
    <property type="entry name" value="EXONUCLEASE"/>
    <property type="match status" value="1"/>
</dbReference>
<comment type="caution">
    <text evidence="3">The sequence shown here is derived from an EMBL/GenBank/DDBJ whole genome shotgun (WGS) entry which is preliminary data.</text>
</comment>
<dbReference type="InterPro" id="IPR003141">
    <property type="entry name" value="Pol/His_phosphatase_N"/>
</dbReference>
<keyword evidence="4" id="KW-1185">Reference proteome</keyword>
<accession>A0ABD5YVJ0</accession>
<dbReference type="InterPro" id="IPR016195">
    <property type="entry name" value="Pol/histidinol_Pase-like"/>
</dbReference>
<dbReference type="Pfam" id="PF02811">
    <property type="entry name" value="PHP"/>
    <property type="match status" value="1"/>
</dbReference>
<feature type="coiled-coil region" evidence="1">
    <location>
        <begin position="500"/>
        <end position="619"/>
    </location>
</feature>
<keyword evidence="1" id="KW-0175">Coiled coil</keyword>
<dbReference type="InterPro" id="IPR052018">
    <property type="entry name" value="PHP_domain"/>
</dbReference>
<name>A0ABD5YVJ0_9EURY</name>
<evidence type="ECO:0000259" key="2">
    <source>
        <dbReference type="SMART" id="SM00481"/>
    </source>
</evidence>